<keyword evidence="2" id="KW-0808">Transferase</keyword>
<dbReference type="InterPro" id="IPR007788">
    <property type="entry name" value="QCT"/>
</dbReference>
<keyword evidence="3" id="KW-1185">Reference proteome</keyword>
<dbReference type="OrthoDB" id="9783700at2"/>
<dbReference type="RefSeq" id="WP_139240202.1">
    <property type="nucleotide sequence ID" value="NZ_FQUS01000005.1"/>
</dbReference>
<dbReference type="Pfam" id="PF05096">
    <property type="entry name" value="Glu_cyclase_2"/>
    <property type="match status" value="1"/>
</dbReference>
<sequence length="299" mass="33508">MQKIRTIKKRVRTAISYRASTLRWMGAGIAGPVSLLFVAAIFSVIPLSCAVLIGERGSVPRYDWRVVNVFPHDTTAFTQGLVFHGGWLYESTGRRGESEIRKIRLETGEIVRRRKMEDEYFGEGLTILNNRMIQLTLSSGKGFVYDQKSFGLLNTFPIAGAGWGLTDDGKQLIMSDGSAILHFLDSETFRKVRQITVTDSGEPVSKLNELEMIGGKIFANVSTSDEILIIDPGSAEVTGRIDLERLVSRVKKEYAVNILNGIAYDSLNDRVFITGKLWPNIYEIKFQVPPDSAKLRNRR</sequence>
<feature type="transmembrane region" description="Helical" evidence="1">
    <location>
        <begin position="21"/>
        <end position="45"/>
    </location>
</feature>
<dbReference type="InterPro" id="IPR011044">
    <property type="entry name" value="Quino_amine_DH_bsu"/>
</dbReference>
<dbReference type="Proteomes" id="UP000184041">
    <property type="component" value="Unassembled WGS sequence"/>
</dbReference>
<protein>
    <submittedName>
        <fullName evidence="2">Glutamine cyclotransferase</fullName>
    </submittedName>
</protein>
<gene>
    <name evidence="2" type="ORF">SAMN05443144_10512</name>
</gene>
<evidence type="ECO:0000313" key="3">
    <source>
        <dbReference type="Proteomes" id="UP000184041"/>
    </source>
</evidence>
<organism evidence="2 3">
    <name type="scientific">Fodinibius roseus</name>
    <dbReference type="NCBI Taxonomy" id="1194090"/>
    <lineage>
        <taxon>Bacteria</taxon>
        <taxon>Pseudomonadati</taxon>
        <taxon>Balneolota</taxon>
        <taxon>Balneolia</taxon>
        <taxon>Balneolales</taxon>
        <taxon>Balneolaceae</taxon>
        <taxon>Fodinibius</taxon>
    </lineage>
</organism>
<keyword evidence="1" id="KW-1133">Transmembrane helix</keyword>
<dbReference type="GO" id="GO:0016603">
    <property type="term" value="F:glutaminyl-peptide cyclotransferase activity"/>
    <property type="evidence" value="ECO:0007669"/>
    <property type="project" value="InterPro"/>
</dbReference>
<keyword evidence="1" id="KW-0472">Membrane</keyword>
<name>A0A1M4YA20_9BACT</name>
<accession>A0A1M4YA20</accession>
<dbReference type="STRING" id="1194090.SAMN05443144_10512"/>
<dbReference type="SUPFAM" id="SSF50969">
    <property type="entry name" value="YVTN repeat-like/Quinoprotein amine dehydrogenase"/>
    <property type="match status" value="1"/>
</dbReference>
<proteinExistence type="predicted"/>
<reference evidence="2 3" key="1">
    <citation type="submission" date="2016-11" db="EMBL/GenBank/DDBJ databases">
        <authorList>
            <person name="Jaros S."/>
            <person name="Januszkiewicz K."/>
            <person name="Wedrychowicz H."/>
        </authorList>
    </citation>
    <scope>NUCLEOTIDE SEQUENCE [LARGE SCALE GENOMIC DNA]</scope>
    <source>
        <strain evidence="2 3">DSM 21986</strain>
    </source>
</reference>
<dbReference type="PANTHER" id="PTHR31270:SF1">
    <property type="entry name" value="GLUTAMINYL-PEPTIDE CYCLOTRANSFERASE"/>
    <property type="match status" value="1"/>
</dbReference>
<evidence type="ECO:0000256" key="1">
    <source>
        <dbReference type="SAM" id="Phobius"/>
    </source>
</evidence>
<dbReference type="InterPro" id="IPR015943">
    <property type="entry name" value="WD40/YVTN_repeat-like_dom_sf"/>
</dbReference>
<keyword evidence="1" id="KW-0812">Transmembrane</keyword>
<dbReference type="EMBL" id="FQUS01000005">
    <property type="protein sequence ID" value="SHF02594.1"/>
    <property type="molecule type" value="Genomic_DNA"/>
</dbReference>
<evidence type="ECO:0000313" key="2">
    <source>
        <dbReference type="EMBL" id="SHF02594.1"/>
    </source>
</evidence>
<dbReference type="AlphaFoldDB" id="A0A1M4YA20"/>
<dbReference type="Gene3D" id="2.130.10.10">
    <property type="entry name" value="YVTN repeat-like/Quinoprotein amine dehydrogenase"/>
    <property type="match status" value="1"/>
</dbReference>
<dbReference type="PANTHER" id="PTHR31270">
    <property type="entry name" value="GLUTAMINYL-PEPTIDE CYCLOTRANSFERASE"/>
    <property type="match status" value="1"/>
</dbReference>